<dbReference type="EMBL" id="CP003010">
    <property type="protein sequence ID" value="AEO66551.1"/>
    <property type="molecule type" value="Genomic_DNA"/>
</dbReference>
<evidence type="ECO:0000313" key="2">
    <source>
        <dbReference type="EMBL" id="AEO66551.1"/>
    </source>
</evidence>
<evidence type="ECO:0000256" key="1">
    <source>
        <dbReference type="SAM" id="MobiDB-lite"/>
    </source>
</evidence>
<keyword evidence="3" id="KW-1185">Reference proteome</keyword>
<proteinExistence type="predicted"/>
<gene>
    <name evidence="2" type="ORF">THITE_2114704</name>
</gene>
<accession>G2R154</accession>
<name>G2R154_THETT</name>
<feature type="region of interest" description="Disordered" evidence="1">
    <location>
        <begin position="332"/>
        <end position="366"/>
    </location>
</feature>
<sequence>MPGATPTNSMFARYPLALYLSEDEFLVERGGSYIEVSCRYKRSSRWGVVSGPEFCAQHPKCPAWLLEMELHISQTIGKIDYASFSVEFYSETARRPSCHGVLVTEYHKPAKDEGPPTQWEFRQQKAVNLEGPTPVGPVKVGHFIRETKETITDRWRLEAMTSSSSRAEDRLPRRIKWTVKESRGKARSSLPVWDLAVLVRHEGEPFLMRPYVSGRLQGARGIWIFRLPKFLVPTVRRVIPQRHDPEIDLSEAARKLVEDALPPSPSAELATGEQLEQLAPLTTELDHAFNQVDAVLRGPSPAGPDTRTTASSTMQSMLPTIQAMAEQQPTMPLLAPQPGALLASQPGTLPRPGHQPTAVPSAAPSS</sequence>
<dbReference type="RefSeq" id="XP_003652887.1">
    <property type="nucleotide sequence ID" value="XM_003652839.1"/>
</dbReference>
<dbReference type="HOGENOM" id="CLU_756896_0_0_1"/>
<dbReference type="GeneID" id="11518424"/>
<dbReference type="AlphaFoldDB" id="G2R154"/>
<organism evidence="2 3">
    <name type="scientific">Thermothielavioides terrestris (strain ATCC 38088 / NRRL 8126)</name>
    <name type="common">Thielavia terrestris</name>
    <dbReference type="NCBI Taxonomy" id="578455"/>
    <lineage>
        <taxon>Eukaryota</taxon>
        <taxon>Fungi</taxon>
        <taxon>Dikarya</taxon>
        <taxon>Ascomycota</taxon>
        <taxon>Pezizomycotina</taxon>
        <taxon>Sordariomycetes</taxon>
        <taxon>Sordariomycetidae</taxon>
        <taxon>Sordariales</taxon>
        <taxon>Chaetomiaceae</taxon>
        <taxon>Thermothielavioides</taxon>
        <taxon>Thermothielavioides terrestris</taxon>
    </lineage>
</organism>
<dbReference type="KEGG" id="ttt:THITE_2114704"/>
<dbReference type="Proteomes" id="UP000008181">
    <property type="component" value="Chromosome 2"/>
</dbReference>
<reference evidence="2 3" key="1">
    <citation type="journal article" date="2011" name="Nat. Biotechnol.">
        <title>Comparative genomic analysis of the thermophilic biomass-degrading fungi Myceliophthora thermophila and Thielavia terrestris.</title>
        <authorList>
            <person name="Berka R.M."/>
            <person name="Grigoriev I.V."/>
            <person name="Otillar R."/>
            <person name="Salamov A."/>
            <person name="Grimwood J."/>
            <person name="Reid I."/>
            <person name="Ishmael N."/>
            <person name="John T."/>
            <person name="Darmond C."/>
            <person name="Moisan M.-C."/>
            <person name="Henrissat B."/>
            <person name="Coutinho P.M."/>
            <person name="Lombard V."/>
            <person name="Natvig D.O."/>
            <person name="Lindquist E."/>
            <person name="Schmutz J."/>
            <person name="Lucas S."/>
            <person name="Harris P."/>
            <person name="Powlowski J."/>
            <person name="Bellemare A."/>
            <person name="Taylor D."/>
            <person name="Butler G."/>
            <person name="de Vries R.P."/>
            <person name="Allijn I.E."/>
            <person name="van den Brink J."/>
            <person name="Ushinsky S."/>
            <person name="Storms R."/>
            <person name="Powell A.J."/>
            <person name="Paulsen I.T."/>
            <person name="Elbourne L.D.H."/>
            <person name="Baker S.E."/>
            <person name="Magnuson J."/>
            <person name="LaBoissiere S."/>
            <person name="Clutterbuck A.J."/>
            <person name="Martinez D."/>
            <person name="Wogulis M."/>
            <person name="de Leon A.L."/>
            <person name="Rey M.W."/>
            <person name="Tsang A."/>
        </authorList>
    </citation>
    <scope>NUCLEOTIDE SEQUENCE [LARGE SCALE GENOMIC DNA]</scope>
    <source>
        <strain evidence="3">ATCC 38088 / NRRL 8126</strain>
    </source>
</reference>
<dbReference type="OrthoDB" id="3922785at2759"/>
<protein>
    <submittedName>
        <fullName evidence="2">Uncharacterized protein</fullName>
    </submittedName>
</protein>
<evidence type="ECO:0000313" key="3">
    <source>
        <dbReference type="Proteomes" id="UP000008181"/>
    </source>
</evidence>
<feature type="compositionally biased region" description="Low complexity" evidence="1">
    <location>
        <begin position="332"/>
        <end position="346"/>
    </location>
</feature>